<dbReference type="Proteomes" id="UP000070657">
    <property type="component" value="Unassembled WGS sequence"/>
</dbReference>
<evidence type="ECO:0000313" key="1">
    <source>
        <dbReference type="EMBL" id="KXA92980.1"/>
    </source>
</evidence>
<proteinExistence type="predicted"/>
<keyword evidence="2" id="KW-1185">Reference proteome</keyword>
<evidence type="ECO:0000313" key="2">
    <source>
        <dbReference type="Proteomes" id="UP000070657"/>
    </source>
</evidence>
<dbReference type="EMBL" id="LHXP01000034">
    <property type="protein sequence ID" value="KXA92980.1"/>
    <property type="molecule type" value="Genomic_DNA"/>
</dbReference>
<organism evidence="1 2">
    <name type="scientific">candidate division MSBL1 archaeon SCGC-AAA259E22</name>
    <dbReference type="NCBI Taxonomy" id="1698265"/>
    <lineage>
        <taxon>Archaea</taxon>
        <taxon>Methanobacteriati</taxon>
        <taxon>Methanobacteriota</taxon>
        <taxon>candidate division MSBL1</taxon>
    </lineage>
</organism>
<gene>
    <name evidence="1" type="ORF">AKJ66_03045</name>
</gene>
<comment type="caution">
    <text evidence="1">The sequence shown here is derived from an EMBL/GenBank/DDBJ whole genome shotgun (WGS) entry which is preliminary data.</text>
</comment>
<name>A0A133UFM5_9EURY</name>
<accession>A0A133UFM5</accession>
<protein>
    <submittedName>
        <fullName evidence="1">Uncharacterized protein</fullName>
    </submittedName>
</protein>
<sequence>MAFWKILICFENQLRFGYTCLAMCKFKILADLLFGKEARFDVSGFLGKLSRCISVYFVFEEVIGVYYFRISERCLAYFDSNYVYT</sequence>
<dbReference type="AlphaFoldDB" id="A0A133UFM5"/>
<reference evidence="1 2" key="1">
    <citation type="journal article" date="2016" name="Sci. Rep.">
        <title>Metabolic traits of an uncultured archaeal lineage -MSBL1- from brine pools of the Red Sea.</title>
        <authorList>
            <person name="Mwirichia R."/>
            <person name="Alam I."/>
            <person name="Rashid M."/>
            <person name="Vinu M."/>
            <person name="Ba-Alawi W."/>
            <person name="Anthony Kamau A."/>
            <person name="Kamanda Ngugi D."/>
            <person name="Goker M."/>
            <person name="Klenk H.P."/>
            <person name="Bajic V."/>
            <person name="Stingl U."/>
        </authorList>
    </citation>
    <scope>NUCLEOTIDE SEQUENCE [LARGE SCALE GENOMIC DNA]</scope>
    <source>
        <strain evidence="1">SCGC-AAA259E22</strain>
    </source>
</reference>